<dbReference type="KEGG" id="gfl:GRFL_2695"/>
<dbReference type="InterPro" id="IPR018534">
    <property type="entry name" value="Tet_reg_excision_RteC"/>
</dbReference>
<accession>A0A1L7I735</accession>
<gene>
    <name evidence="1" type="ORF">GRFL_2695</name>
</gene>
<proteinExistence type="predicted"/>
<dbReference type="EMBL" id="CP016359">
    <property type="protein sequence ID" value="APU69419.1"/>
    <property type="molecule type" value="Genomic_DNA"/>
</dbReference>
<keyword evidence="2" id="KW-1185">Reference proteome</keyword>
<dbReference type="STRING" id="1229726.GRFL_2695"/>
<protein>
    <submittedName>
        <fullName evidence="1">Tetracycline resistance element mobilization regulatory protein rteC</fullName>
    </submittedName>
</protein>
<name>A0A1L7I735_9FLAO</name>
<dbReference type="Pfam" id="PF09357">
    <property type="entry name" value="RteC"/>
    <property type="match status" value="1"/>
</dbReference>
<dbReference type="RefSeq" id="WP_083645090.1">
    <property type="nucleotide sequence ID" value="NZ_AMRU01000017.1"/>
</dbReference>
<evidence type="ECO:0000313" key="1">
    <source>
        <dbReference type="EMBL" id="APU69419.1"/>
    </source>
</evidence>
<organism evidence="1 2">
    <name type="scientific">Christiangramia flava JLT2011</name>
    <dbReference type="NCBI Taxonomy" id="1229726"/>
    <lineage>
        <taxon>Bacteria</taxon>
        <taxon>Pseudomonadati</taxon>
        <taxon>Bacteroidota</taxon>
        <taxon>Flavobacteriia</taxon>
        <taxon>Flavobacteriales</taxon>
        <taxon>Flavobacteriaceae</taxon>
        <taxon>Christiangramia</taxon>
    </lineage>
</organism>
<dbReference type="Proteomes" id="UP000186230">
    <property type="component" value="Chromosome"/>
</dbReference>
<reference evidence="1 2" key="1">
    <citation type="submission" date="2016-07" db="EMBL/GenBank/DDBJ databases">
        <title>Multi-omics approach to identify versatile polysaccharide utilization systems of a marine flavobacterium Gramella flava.</title>
        <authorList>
            <person name="Tang K."/>
        </authorList>
    </citation>
    <scope>NUCLEOTIDE SEQUENCE [LARGE SCALE GENOMIC DNA]</scope>
    <source>
        <strain evidence="1 2">JLT2011</strain>
    </source>
</reference>
<dbReference type="OrthoDB" id="790983at2"/>
<dbReference type="AlphaFoldDB" id="A0A1L7I735"/>
<evidence type="ECO:0000313" key="2">
    <source>
        <dbReference type="Proteomes" id="UP000186230"/>
    </source>
</evidence>
<sequence>MATDYEYILKELDNDLDILEIEEEDILVKAEKGIKLSKQTLKTIRSIIIDYEFETKLEEILFFKCTKPKIYSKLIYYVKLFNIESKRPRGSNKSQVKYLNSNIEKLQTYFNDNLDFYHYYRREATVFDEQYFLRGKADIRLFPDSFHFFVDEEFATSHDSTVATILAYDLLIVQLKREIDKLENTNNYTNLRLLQRKTKITWTAHKIYLIELIYALHSTDVINNGTVDIKDIAYFVEKTFKVDLGDYYRAFLEIRMRKNGRTKFLDILKKQLTKRMDDTDNVK</sequence>